<reference evidence="3" key="1">
    <citation type="submission" date="2013-09" db="EMBL/GenBank/DDBJ databases">
        <title>Corchorus olitorius genome sequencing.</title>
        <authorList>
            <person name="Alam M."/>
            <person name="Haque M.S."/>
            <person name="Islam M.S."/>
            <person name="Emdad E.M."/>
            <person name="Islam M.M."/>
            <person name="Ahmed B."/>
            <person name="Halim A."/>
            <person name="Hossen Q.M.M."/>
            <person name="Hossain M.Z."/>
            <person name="Ahmed R."/>
            <person name="Khan M.M."/>
            <person name="Islam R."/>
            <person name="Rashid M.M."/>
            <person name="Khan S.A."/>
            <person name="Rahman M.S."/>
            <person name="Alam M."/>
            <person name="Yahiya A.S."/>
            <person name="Khan M.S."/>
            <person name="Azam M.S."/>
            <person name="Haque T."/>
            <person name="Lashkar M.Z.H."/>
            <person name="Akhand A.I."/>
            <person name="Morshed G."/>
            <person name="Roy S."/>
            <person name="Uddin K.S."/>
            <person name="Rabeya T."/>
            <person name="Hossain A.S."/>
            <person name="Chowdhury A."/>
            <person name="Snigdha A.R."/>
            <person name="Mortoza M.S."/>
            <person name="Matin S.A."/>
            <person name="Hoque S.M.E."/>
            <person name="Islam M.K."/>
            <person name="Roy D.K."/>
            <person name="Haider R."/>
            <person name="Moosa M.M."/>
            <person name="Elias S.M."/>
            <person name="Hasan A.M."/>
            <person name="Jahan S."/>
            <person name="Shafiuddin M."/>
            <person name="Mahmood N."/>
            <person name="Shommy N.S."/>
        </authorList>
    </citation>
    <scope>NUCLEOTIDE SEQUENCE [LARGE SCALE GENOMIC DNA]</scope>
    <source>
        <strain evidence="3">cv. O-4</strain>
    </source>
</reference>
<dbReference type="EMBL" id="AWUE01024231">
    <property type="protein sequence ID" value="OMO51284.1"/>
    <property type="molecule type" value="Genomic_DNA"/>
</dbReference>
<keyword evidence="1" id="KW-0812">Transmembrane</keyword>
<organism evidence="2 3">
    <name type="scientific">Corchorus olitorius</name>
    <dbReference type="NCBI Taxonomy" id="93759"/>
    <lineage>
        <taxon>Eukaryota</taxon>
        <taxon>Viridiplantae</taxon>
        <taxon>Streptophyta</taxon>
        <taxon>Embryophyta</taxon>
        <taxon>Tracheophyta</taxon>
        <taxon>Spermatophyta</taxon>
        <taxon>Magnoliopsida</taxon>
        <taxon>eudicotyledons</taxon>
        <taxon>Gunneridae</taxon>
        <taxon>Pentapetalae</taxon>
        <taxon>rosids</taxon>
        <taxon>malvids</taxon>
        <taxon>Malvales</taxon>
        <taxon>Malvaceae</taxon>
        <taxon>Grewioideae</taxon>
        <taxon>Apeibeae</taxon>
        <taxon>Corchorus</taxon>
    </lineage>
</organism>
<comment type="caution">
    <text evidence="2">The sequence shown here is derived from an EMBL/GenBank/DDBJ whole genome shotgun (WGS) entry which is preliminary data.</text>
</comment>
<keyword evidence="1" id="KW-1133">Transmembrane helix</keyword>
<keyword evidence="1" id="KW-0472">Membrane</keyword>
<name>A0A1R3FZM5_9ROSI</name>
<feature type="transmembrane region" description="Helical" evidence="1">
    <location>
        <begin position="20"/>
        <end position="38"/>
    </location>
</feature>
<evidence type="ECO:0000313" key="2">
    <source>
        <dbReference type="EMBL" id="OMO51284.1"/>
    </source>
</evidence>
<evidence type="ECO:0000256" key="1">
    <source>
        <dbReference type="SAM" id="Phobius"/>
    </source>
</evidence>
<protein>
    <submittedName>
        <fullName evidence="2">Uncharacterized protein</fullName>
    </submittedName>
</protein>
<proteinExistence type="predicted"/>
<sequence length="40" mass="4511">MHANWVSLPSLFSSLLPHPFLVFVDANWFLSLVLPPAFPC</sequence>
<dbReference type="Proteomes" id="UP000187203">
    <property type="component" value="Unassembled WGS sequence"/>
</dbReference>
<gene>
    <name evidence="2" type="ORF">COLO4_37742</name>
</gene>
<keyword evidence="3" id="KW-1185">Reference proteome</keyword>
<dbReference type="AlphaFoldDB" id="A0A1R3FZM5"/>
<accession>A0A1R3FZM5</accession>
<evidence type="ECO:0000313" key="3">
    <source>
        <dbReference type="Proteomes" id="UP000187203"/>
    </source>
</evidence>